<evidence type="ECO:0000256" key="3">
    <source>
        <dbReference type="ARBA" id="ARBA00023054"/>
    </source>
</evidence>
<dbReference type="Proteomes" id="UP000177950">
    <property type="component" value="Unassembled WGS sequence"/>
</dbReference>
<comment type="caution">
    <text evidence="6">The sequence shown here is derived from an EMBL/GenBank/DDBJ whole genome shotgun (WGS) entry which is preliminary data.</text>
</comment>
<accession>A0A1F6UI55</accession>
<evidence type="ECO:0000256" key="4">
    <source>
        <dbReference type="ARBA" id="ARBA00023172"/>
    </source>
</evidence>
<organism evidence="6 7">
    <name type="scientific">Candidatus Muproteobacteria bacterium RBG_19FT_COMBO_61_10</name>
    <dbReference type="NCBI Taxonomy" id="1817761"/>
    <lineage>
        <taxon>Bacteria</taxon>
        <taxon>Pseudomonadati</taxon>
        <taxon>Pseudomonadota</taxon>
        <taxon>Candidatus Muproteobacteria</taxon>
    </lineage>
</organism>
<evidence type="ECO:0000256" key="5">
    <source>
        <dbReference type="SAM" id="MobiDB-lite"/>
    </source>
</evidence>
<dbReference type="Pfam" id="PF02646">
    <property type="entry name" value="RmuC"/>
    <property type="match status" value="1"/>
</dbReference>
<sequence length="139" mass="15072">MVLFIPGDQFLSAALDLDRELLEDALKQKVILATPTSFVALLRAVAYGWRQEALAANADLIREVGEDLYQRLAVFTEHLARLGGSLEGSVSAFNKAVGSFDSKVLPGARKFVEMGVSPKKALEPPTPLEITPRGIPPQK</sequence>
<reference evidence="6 7" key="1">
    <citation type="journal article" date="2016" name="Nat. Commun.">
        <title>Thousands of microbial genomes shed light on interconnected biogeochemical processes in an aquifer system.</title>
        <authorList>
            <person name="Anantharaman K."/>
            <person name="Brown C.T."/>
            <person name="Hug L.A."/>
            <person name="Sharon I."/>
            <person name="Castelle C.J."/>
            <person name="Probst A.J."/>
            <person name="Thomas B.C."/>
            <person name="Singh A."/>
            <person name="Wilkins M.J."/>
            <person name="Karaoz U."/>
            <person name="Brodie E.L."/>
            <person name="Williams K.H."/>
            <person name="Hubbard S.S."/>
            <person name="Banfield J.F."/>
        </authorList>
    </citation>
    <scope>NUCLEOTIDE SEQUENCE [LARGE SCALE GENOMIC DNA]</scope>
</reference>
<evidence type="ECO:0008006" key="8">
    <source>
        <dbReference type="Google" id="ProtNLM"/>
    </source>
</evidence>
<name>A0A1F6UI55_9PROT</name>
<keyword evidence="3" id="KW-0175">Coiled coil</keyword>
<dbReference type="InterPro" id="IPR003798">
    <property type="entry name" value="DNA_recombination_RmuC"/>
</dbReference>
<dbReference type="PANTHER" id="PTHR30563:SF0">
    <property type="entry name" value="DNA RECOMBINATION PROTEIN RMUC"/>
    <property type="match status" value="1"/>
</dbReference>
<protein>
    <recommendedName>
        <fullName evidence="8">DNA recombination protein RmuC</fullName>
    </recommendedName>
</protein>
<gene>
    <name evidence="6" type="ORF">A2V58_07055</name>
</gene>
<dbReference type="PANTHER" id="PTHR30563">
    <property type="entry name" value="DNA RECOMBINATION PROTEIN RMUC"/>
    <property type="match status" value="1"/>
</dbReference>
<evidence type="ECO:0000313" key="6">
    <source>
        <dbReference type="EMBL" id="OGI56982.1"/>
    </source>
</evidence>
<proteinExistence type="inferred from homology"/>
<evidence type="ECO:0000256" key="1">
    <source>
        <dbReference type="ARBA" id="ARBA00003416"/>
    </source>
</evidence>
<dbReference type="EMBL" id="MFSV01000163">
    <property type="protein sequence ID" value="OGI56982.1"/>
    <property type="molecule type" value="Genomic_DNA"/>
</dbReference>
<comment type="similarity">
    <text evidence="2">Belongs to the RmuC family.</text>
</comment>
<keyword evidence="4" id="KW-0233">DNA recombination</keyword>
<dbReference type="AlphaFoldDB" id="A0A1F6UI55"/>
<evidence type="ECO:0000313" key="7">
    <source>
        <dbReference type="Proteomes" id="UP000177950"/>
    </source>
</evidence>
<evidence type="ECO:0000256" key="2">
    <source>
        <dbReference type="ARBA" id="ARBA00009840"/>
    </source>
</evidence>
<dbReference type="GO" id="GO:0006310">
    <property type="term" value="P:DNA recombination"/>
    <property type="evidence" value="ECO:0007669"/>
    <property type="project" value="UniProtKB-KW"/>
</dbReference>
<comment type="function">
    <text evidence="1">Involved in DNA recombination.</text>
</comment>
<feature type="region of interest" description="Disordered" evidence="5">
    <location>
        <begin position="120"/>
        <end position="139"/>
    </location>
</feature>